<protein>
    <submittedName>
        <fullName evidence="1">Uncharacterized protein</fullName>
    </submittedName>
</protein>
<evidence type="ECO:0000313" key="2">
    <source>
        <dbReference type="Proteomes" id="UP001260980"/>
    </source>
</evidence>
<gene>
    <name evidence="1" type="ORF">RQP52_03635</name>
</gene>
<comment type="caution">
    <text evidence="1">The sequence shown here is derived from an EMBL/GenBank/DDBJ whole genome shotgun (WGS) entry which is preliminary data.</text>
</comment>
<name>A0ABU3R7B4_9BACL</name>
<dbReference type="RefSeq" id="WP_315949535.1">
    <property type="nucleotide sequence ID" value="NZ_JAWCUD010000001.1"/>
</dbReference>
<evidence type="ECO:0000313" key="1">
    <source>
        <dbReference type="EMBL" id="MDU0200165.1"/>
    </source>
</evidence>
<dbReference type="Proteomes" id="UP001260980">
    <property type="component" value="Unassembled WGS sequence"/>
</dbReference>
<keyword evidence="2" id="KW-1185">Reference proteome</keyword>
<organism evidence="1 2">
    <name type="scientific">Paenibacillus violae</name>
    <dbReference type="NCBI Taxonomy" id="3077234"/>
    <lineage>
        <taxon>Bacteria</taxon>
        <taxon>Bacillati</taxon>
        <taxon>Bacillota</taxon>
        <taxon>Bacilli</taxon>
        <taxon>Bacillales</taxon>
        <taxon>Paenibacillaceae</taxon>
        <taxon>Paenibacillus</taxon>
    </lineage>
</organism>
<accession>A0ABU3R7B4</accession>
<dbReference type="EMBL" id="JAWCUD010000001">
    <property type="protein sequence ID" value="MDU0200165.1"/>
    <property type="molecule type" value="Genomic_DNA"/>
</dbReference>
<reference evidence="1 2" key="1">
    <citation type="submission" date="2023-10" db="EMBL/GenBank/DDBJ databases">
        <title>Paenibacillus strain PFR10 Genome sequencing and assembly.</title>
        <authorList>
            <person name="Kim I."/>
        </authorList>
    </citation>
    <scope>NUCLEOTIDE SEQUENCE [LARGE SCALE GENOMIC DNA]</scope>
    <source>
        <strain evidence="1 2">PFR10</strain>
    </source>
</reference>
<proteinExistence type="predicted"/>
<sequence>MKDKKAMTLDELIAKKTKKDEKQNAEELYELASGGCVTVQGAPDDVVMATVSKLDASNIDSLVSAYDYLIYNSVKELRDPALHEQLDIKDPIDVVASILDVTDRLELGTYLLDRAGLKETVDEVKK</sequence>